<dbReference type="SUPFAM" id="SSF53448">
    <property type="entry name" value="Nucleotide-diphospho-sugar transferases"/>
    <property type="match status" value="1"/>
</dbReference>
<dbReference type="PANTHER" id="PTHR43685:SF2">
    <property type="entry name" value="GLYCOSYLTRANSFERASE 2-LIKE DOMAIN-CONTAINING PROTEIN"/>
    <property type="match status" value="1"/>
</dbReference>
<dbReference type="Pfam" id="PF00535">
    <property type="entry name" value="Glycos_transf_2"/>
    <property type="match status" value="1"/>
</dbReference>
<dbReference type="Proteomes" id="UP000253083">
    <property type="component" value="Unassembled WGS sequence"/>
</dbReference>
<dbReference type="CDD" id="cd06433">
    <property type="entry name" value="GT_2_WfgS_like"/>
    <property type="match status" value="1"/>
</dbReference>
<dbReference type="InterPro" id="IPR001173">
    <property type="entry name" value="Glyco_trans_2-like"/>
</dbReference>
<accession>A0A395JLM7</accession>
<feature type="domain" description="Glycosyltransferase 2-like" evidence="1">
    <location>
        <begin position="4"/>
        <end position="157"/>
    </location>
</feature>
<dbReference type="Gene3D" id="3.90.550.10">
    <property type="entry name" value="Spore Coat Polysaccharide Biosynthesis Protein SpsA, Chain A"/>
    <property type="match status" value="1"/>
</dbReference>
<evidence type="ECO:0000259" key="1">
    <source>
        <dbReference type="Pfam" id="PF00535"/>
    </source>
</evidence>
<evidence type="ECO:0000313" key="2">
    <source>
        <dbReference type="EMBL" id="RBP51509.1"/>
    </source>
</evidence>
<dbReference type="PANTHER" id="PTHR43685">
    <property type="entry name" value="GLYCOSYLTRANSFERASE"/>
    <property type="match status" value="1"/>
</dbReference>
<dbReference type="InterPro" id="IPR029044">
    <property type="entry name" value="Nucleotide-diphossugar_trans"/>
</dbReference>
<dbReference type="InParanoid" id="A0A395JLM7"/>
<name>A0A395JLM7_9GAMM</name>
<dbReference type="RefSeq" id="WP_113954271.1">
    <property type="nucleotide sequence ID" value="NZ_QNRT01000002.1"/>
</dbReference>
<dbReference type="AlphaFoldDB" id="A0A395JLM7"/>
<reference evidence="2 3" key="1">
    <citation type="submission" date="2018-06" db="EMBL/GenBank/DDBJ databases">
        <title>Genomic Encyclopedia of Type Strains, Phase IV (KMG-IV): sequencing the most valuable type-strain genomes for metagenomic binning, comparative biology and taxonomic classification.</title>
        <authorList>
            <person name="Goeker M."/>
        </authorList>
    </citation>
    <scope>NUCLEOTIDE SEQUENCE [LARGE SCALE GENOMIC DNA]</scope>
    <source>
        <strain evidence="2 3">DSM 24032</strain>
    </source>
</reference>
<dbReference type="OrthoDB" id="396512at2"/>
<dbReference type="EMBL" id="QNRT01000002">
    <property type="protein sequence ID" value="RBP51509.1"/>
    <property type="molecule type" value="Genomic_DNA"/>
</dbReference>
<sequence>MKISIITVVYNAESTILDTLEAVATQTYTNIEHIVVDGASTDGTMDRIEQSNYQPTCVVSEPDSGIYDAMNKGIALATGDMIGLLNADDVYQSNSVLAQVAAVMADAELDACYADLVYVKSQDLSAVTRYWRSREYAPGLCFRGWMPAHPTFFLRRSAYTEIGPYRADLKYQADLEFCARAFEQHKIRSRYVPELWVRMRLGGVTNNSFRTMWHGNWESYRALKALGMRRNPLWYFCLKFGAKIPQFIFRR</sequence>
<dbReference type="GO" id="GO:0016740">
    <property type="term" value="F:transferase activity"/>
    <property type="evidence" value="ECO:0007669"/>
    <property type="project" value="UniProtKB-KW"/>
</dbReference>
<gene>
    <name evidence="2" type="ORF">DFR28_102939</name>
</gene>
<dbReference type="InterPro" id="IPR050834">
    <property type="entry name" value="Glycosyltransf_2"/>
</dbReference>
<keyword evidence="3" id="KW-1185">Reference proteome</keyword>
<evidence type="ECO:0000313" key="3">
    <source>
        <dbReference type="Proteomes" id="UP000253083"/>
    </source>
</evidence>
<proteinExistence type="predicted"/>
<keyword evidence="2" id="KW-0808">Transferase</keyword>
<protein>
    <submittedName>
        <fullName evidence="2">Glycosyltransferase involved in cell wall biosynthesis</fullName>
    </submittedName>
</protein>
<organism evidence="2 3">
    <name type="scientific">Arenicella xantha</name>
    <dbReference type="NCBI Taxonomy" id="644221"/>
    <lineage>
        <taxon>Bacteria</taxon>
        <taxon>Pseudomonadati</taxon>
        <taxon>Pseudomonadota</taxon>
        <taxon>Gammaproteobacteria</taxon>
        <taxon>Arenicellales</taxon>
        <taxon>Arenicellaceae</taxon>
        <taxon>Arenicella</taxon>
    </lineage>
</organism>
<comment type="caution">
    <text evidence="2">The sequence shown here is derived from an EMBL/GenBank/DDBJ whole genome shotgun (WGS) entry which is preliminary data.</text>
</comment>